<dbReference type="SMART" id="SM00129">
    <property type="entry name" value="KISc"/>
    <property type="match status" value="1"/>
</dbReference>
<comment type="subcellular location">
    <subcellularLocation>
        <location evidence="1">Cell projection</location>
        <location evidence="1">Cilium</location>
    </subcellularLocation>
    <subcellularLocation>
        <location evidence="2">Cytoplasm</location>
        <location evidence="2">Cytoskeleton</location>
    </subcellularLocation>
</comment>
<dbReference type="PRINTS" id="PR00380">
    <property type="entry name" value="KINESINHEAVY"/>
</dbReference>
<feature type="region of interest" description="Disordered" evidence="13">
    <location>
        <begin position="844"/>
        <end position="868"/>
    </location>
</feature>
<dbReference type="GeneTree" id="ENSGT00940000159749"/>
<keyword evidence="5 11" id="KW-0067">ATP-binding</keyword>
<dbReference type="PANTHER" id="PTHR47969">
    <property type="entry name" value="CHROMOSOME-ASSOCIATED KINESIN KIF4A-RELATED"/>
    <property type="match status" value="1"/>
</dbReference>
<evidence type="ECO:0000256" key="5">
    <source>
        <dbReference type="ARBA" id="ARBA00022840"/>
    </source>
</evidence>
<evidence type="ECO:0000313" key="15">
    <source>
        <dbReference type="Proteomes" id="UP000515150"/>
    </source>
</evidence>
<feature type="domain" description="Kinesin motor" evidence="14">
    <location>
        <begin position="16"/>
        <end position="351"/>
    </location>
</feature>
<dbReference type="PANTHER" id="PTHR47969:SF8">
    <property type="entry name" value="KINESIN FAMILY MEMBER 7"/>
    <property type="match status" value="1"/>
</dbReference>
<feature type="compositionally biased region" description="Basic and acidic residues" evidence="13">
    <location>
        <begin position="495"/>
        <end position="514"/>
    </location>
</feature>
<dbReference type="GO" id="GO:0035845">
    <property type="term" value="P:photoreceptor cell outer segment organization"/>
    <property type="evidence" value="ECO:0007669"/>
    <property type="project" value="Ensembl"/>
</dbReference>
<dbReference type="InterPro" id="IPR019821">
    <property type="entry name" value="Kinesin_motor_CS"/>
</dbReference>
<evidence type="ECO:0000256" key="7">
    <source>
        <dbReference type="ARBA" id="ARBA00023069"/>
    </source>
</evidence>
<evidence type="ECO:0000256" key="13">
    <source>
        <dbReference type="SAM" id="MobiDB-lite"/>
    </source>
</evidence>
<dbReference type="InterPro" id="IPR027417">
    <property type="entry name" value="P-loop_NTPase"/>
</dbReference>
<evidence type="ECO:0000256" key="12">
    <source>
        <dbReference type="SAM" id="Coils"/>
    </source>
</evidence>
<feature type="region of interest" description="Disordered" evidence="13">
    <location>
        <begin position="477"/>
        <end position="514"/>
    </location>
</feature>
<dbReference type="RefSeq" id="XP_029000816.1">
    <property type="nucleotide sequence ID" value="XM_029144983.3"/>
</dbReference>
<dbReference type="InterPro" id="IPR027640">
    <property type="entry name" value="Kinesin-like_fam"/>
</dbReference>
<keyword evidence="6 12" id="KW-0175">Coiled coil</keyword>
<evidence type="ECO:0000259" key="14">
    <source>
        <dbReference type="PROSITE" id="PS50067"/>
    </source>
</evidence>
<evidence type="ECO:0000256" key="4">
    <source>
        <dbReference type="ARBA" id="ARBA00022741"/>
    </source>
</evidence>
<evidence type="ECO:0000313" key="16">
    <source>
        <dbReference type="RefSeq" id="XP_029000814.1"/>
    </source>
</evidence>
<dbReference type="GO" id="GO:0005737">
    <property type="term" value="C:cytoplasm"/>
    <property type="evidence" value="ECO:0007669"/>
    <property type="project" value="Ensembl"/>
</dbReference>
<dbReference type="SUPFAM" id="SSF52540">
    <property type="entry name" value="P-loop containing nucleoside triphosphate hydrolases"/>
    <property type="match status" value="1"/>
</dbReference>
<dbReference type="GO" id="GO:0035301">
    <property type="term" value="C:Hedgehog signaling complex"/>
    <property type="evidence" value="ECO:0007669"/>
    <property type="project" value="Ensembl"/>
</dbReference>
<dbReference type="GO" id="GO:0005524">
    <property type="term" value="F:ATP binding"/>
    <property type="evidence" value="ECO:0007669"/>
    <property type="project" value="UniProtKB-UniRule"/>
</dbReference>
<dbReference type="GO" id="GO:0007052">
    <property type="term" value="P:mitotic spindle organization"/>
    <property type="evidence" value="ECO:0007669"/>
    <property type="project" value="TreeGrafter"/>
</dbReference>
<dbReference type="RefSeq" id="XP_029000815.1">
    <property type="nucleotide sequence ID" value="XM_029144982.3"/>
</dbReference>
<dbReference type="CDD" id="cd01372">
    <property type="entry name" value="KISc_KIF4"/>
    <property type="match status" value="1"/>
</dbReference>
<proteinExistence type="inferred from homology"/>
<protein>
    <submittedName>
        <fullName evidence="16 17">Kinesin-like protein kif7</fullName>
    </submittedName>
</protein>
<keyword evidence="15" id="KW-1185">Reference proteome</keyword>
<evidence type="ECO:0000256" key="1">
    <source>
        <dbReference type="ARBA" id="ARBA00004138"/>
    </source>
</evidence>
<feature type="binding site" evidence="11">
    <location>
        <begin position="95"/>
        <end position="102"/>
    </location>
    <ligand>
        <name>ATP</name>
        <dbReference type="ChEBI" id="CHEBI:30616"/>
    </ligand>
</feature>
<keyword evidence="3" id="KW-0963">Cytoplasm</keyword>
<accession>A0A6P7M2P0</accession>
<reference evidence="16 17" key="1">
    <citation type="submission" date="2025-04" db="UniProtKB">
        <authorList>
            <consortium name="RefSeq"/>
        </authorList>
    </citation>
    <scope>IDENTIFICATION</scope>
</reference>
<dbReference type="PROSITE" id="PS50067">
    <property type="entry name" value="KINESIN_MOTOR_2"/>
    <property type="match status" value="1"/>
</dbReference>
<keyword evidence="8 11" id="KW-0505">Motor protein</keyword>
<dbReference type="FunFam" id="3.40.850.10:FF:000025">
    <property type="entry name" value="kinesin-like protein KIF27 isoform X1"/>
    <property type="match status" value="1"/>
</dbReference>
<evidence type="ECO:0000256" key="3">
    <source>
        <dbReference type="ARBA" id="ARBA00022490"/>
    </source>
</evidence>
<feature type="compositionally biased region" description="Basic and acidic residues" evidence="13">
    <location>
        <begin position="849"/>
        <end position="868"/>
    </location>
</feature>
<dbReference type="Pfam" id="PF00225">
    <property type="entry name" value="Kinesin"/>
    <property type="match status" value="1"/>
</dbReference>
<dbReference type="CTD" id="374654"/>
<dbReference type="Proteomes" id="UP000515150">
    <property type="component" value="Chromosome 3"/>
</dbReference>
<comment type="similarity">
    <text evidence="11">Belongs to the TRAFAC class myosin-kinesin ATPase superfamily. Kinesin family.</text>
</comment>
<evidence type="ECO:0000256" key="8">
    <source>
        <dbReference type="ARBA" id="ARBA00023175"/>
    </source>
</evidence>
<dbReference type="GO" id="GO:0007368">
    <property type="term" value="P:determination of left/right symmetry"/>
    <property type="evidence" value="ECO:0007669"/>
    <property type="project" value="Ensembl"/>
</dbReference>
<dbReference type="GeneID" id="114852514"/>
<evidence type="ECO:0000313" key="17">
    <source>
        <dbReference type="RefSeq" id="XP_029000815.1"/>
    </source>
</evidence>
<dbReference type="InterPro" id="IPR001752">
    <property type="entry name" value="Kinesin_motor_dom"/>
</dbReference>
<keyword evidence="4 11" id="KW-0547">Nucleotide-binding</keyword>
<dbReference type="RefSeq" id="XP_029000814.1">
    <property type="nucleotide sequence ID" value="XM_029144981.3"/>
</dbReference>
<gene>
    <name evidence="16 17 18" type="primary">kif7</name>
</gene>
<dbReference type="GO" id="GO:0005875">
    <property type="term" value="C:microtubule associated complex"/>
    <property type="evidence" value="ECO:0007669"/>
    <property type="project" value="TreeGrafter"/>
</dbReference>
<evidence type="ECO:0000256" key="2">
    <source>
        <dbReference type="ARBA" id="ARBA00004245"/>
    </source>
</evidence>
<dbReference type="GO" id="GO:0008017">
    <property type="term" value="F:microtubule binding"/>
    <property type="evidence" value="ECO:0007669"/>
    <property type="project" value="InterPro"/>
</dbReference>
<feature type="coiled-coil region" evidence="12">
    <location>
        <begin position="1118"/>
        <end position="1152"/>
    </location>
</feature>
<evidence type="ECO:0000313" key="18">
    <source>
        <dbReference type="RefSeq" id="XP_029000816.1"/>
    </source>
</evidence>
<dbReference type="OrthoDB" id="3176171at2759"/>
<dbReference type="GO" id="GO:0003777">
    <property type="term" value="F:microtubule motor activity"/>
    <property type="evidence" value="ECO:0007669"/>
    <property type="project" value="InterPro"/>
</dbReference>
<evidence type="ECO:0000256" key="9">
    <source>
        <dbReference type="ARBA" id="ARBA00023212"/>
    </source>
</evidence>
<dbReference type="Gene3D" id="3.40.850.10">
    <property type="entry name" value="Kinesin motor domain"/>
    <property type="match status" value="1"/>
</dbReference>
<evidence type="ECO:0000256" key="10">
    <source>
        <dbReference type="ARBA" id="ARBA00023273"/>
    </source>
</evidence>
<feature type="region of interest" description="Disordered" evidence="13">
    <location>
        <begin position="628"/>
        <end position="679"/>
    </location>
</feature>
<keyword evidence="7" id="KW-0969">Cilium</keyword>
<evidence type="ECO:0000256" key="6">
    <source>
        <dbReference type="ARBA" id="ARBA00023054"/>
    </source>
</evidence>
<keyword evidence="10" id="KW-0966">Cell projection</keyword>
<feature type="region of interest" description="Disordered" evidence="13">
    <location>
        <begin position="1231"/>
        <end position="1269"/>
    </location>
</feature>
<dbReference type="GO" id="GO:0045879">
    <property type="term" value="P:negative regulation of smoothened signaling pathway"/>
    <property type="evidence" value="ECO:0007669"/>
    <property type="project" value="Ensembl"/>
</dbReference>
<dbReference type="Pfam" id="PF25764">
    <property type="entry name" value="KIF21A_4th"/>
    <property type="match status" value="1"/>
</dbReference>
<dbReference type="PROSITE" id="PS00411">
    <property type="entry name" value="KINESIN_MOTOR_1"/>
    <property type="match status" value="1"/>
</dbReference>
<name>A0A6P7M2P0_BETSP</name>
<organism evidence="15 17">
    <name type="scientific">Betta splendens</name>
    <name type="common">Siamese fighting fish</name>
    <dbReference type="NCBI Taxonomy" id="158456"/>
    <lineage>
        <taxon>Eukaryota</taxon>
        <taxon>Metazoa</taxon>
        <taxon>Chordata</taxon>
        <taxon>Craniata</taxon>
        <taxon>Vertebrata</taxon>
        <taxon>Euteleostomi</taxon>
        <taxon>Actinopterygii</taxon>
        <taxon>Neopterygii</taxon>
        <taxon>Teleostei</taxon>
        <taxon>Neoteleostei</taxon>
        <taxon>Acanthomorphata</taxon>
        <taxon>Anabantaria</taxon>
        <taxon>Anabantiformes</taxon>
        <taxon>Anabantoidei</taxon>
        <taxon>Osphronemidae</taxon>
        <taxon>Betta</taxon>
    </lineage>
</organism>
<dbReference type="GO" id="GO:0005929">
    <property type="term" value="C:cilium"/>
    <property type="evidence" value="ECO:0007669"/>
    <property type="project" value="UniProtKB-SubCell"/>
</dbReference>
<dbReference type="GO" id="GO:0051231">
    <property type="term" value="P:spindle elongation"/>
    <property type="evidence" value="ECO:0007669"/>
    <property type="project" value="TreeGrafter"/>
</dbReference>
<dbReference type="KEGG" id="bspl:114852514"/>
<keyword evidence="9" id="KW-0206">Cytoskeleton</keyword>
<feature type="region of interest" description="Disordered" evidence="13">
    <location>
        <begin position="1314"/>
        <end position="1345"/>
    </location>
</feature>
<evidence type="ECO:0000256" key="11">
    <source>
        <dbReference type="PROSITE-ProRule" id="PRU00283"/>
    </source>
</evidence>
<dbReference type="GO" id="GO:0007018">
    <property type="term" value="P:microtubule-based movement"/>
    <property type="evidence" value="ECO:0007669"/>
    <property type="project" value="InterPro"/>
</dbReference>
<sequence>MSPKLPSGQGRGDYSAVQVAVRVRPLLPKELLHCHESCITADPELCQVTLGHDRRFLCDFLFEETCCQEKVYSVSVQPLIDAFFQGFNATVFAYGQTGSGKTYTIGEANICSFRDEEQGIIPRAVADVFKLLDENDLTDFSVRVSYLEVYKEEFKDLLEVETASKDIHIREDKGNIVLCGVKECEVEGLDEVLSLLESGNTARHTGATQMNPNSSRSHTIFTLYMDQRRGTSRLYGTATSAGPQMLSSKFHFVDLAGSERILRTGNTGERLKESIQINSGLLALGNVIGALGDSKRKGSHIPYRDSKITRILKDSLGGNSKTLMIACISPSSSDFDESLNTLNYATRARNIQNRATVNCKREPDRVEGLEQQIKALRRALENRQRSETRIIAHADPNRRPRLGEGELSRLQAQSAHYRTCTDTAYRLMRELQSEGALTAEQSLRVKEWLCSVEEERSGLTTASGPDSGIENIFTEDSVIPRRGRPSVKGQDPEAAEERWSHEHETEKDGEKEDSIAQFQAQIQKLEKENTDFLSALEDAMEQYKQQSDKLQEQQDLIAELQCQLSTQGLMGLSLNLRSRPHTAPMGSMQHSQNGATYRQVSPLGHLSNGPHCDQDCNLYEEQEIPGGAEMVDTDEDSSPSNLARERRRQVNLTWTKRDMLPGRPAAGGKGPTTQLHEPDQHPCLARKASNSSSTEASVWESLKGFEGFSECELLQAQQKIRELSVTIRIKEELIKELVKTGKDAQALNREYSHKITALENEAVQARQELQEAQRQLQDLERQEREISSTDKTRAQECRRKIAAAQSKVQVLSQRQRDTARLANLPAQSERRVLELERSVQSMRQQQEQLQRRLRQESQQKRRLETEMQRRTHRVKELEIKNEQQQKILRIKTEEIAAFQRQRRSGSNGSVVSLEEQQKIEEQKRWLDEEMERVLEQRRGLEDLEGELTKREEILAKKEALLQERSGLETKRLRSSQALSKDLVMLTGRIESLEQELSERSGLLRSSSAQDSQQIRQEISNLRQEKDSLLKQRVELDDKLRQGNLLSPEEERTLFQLDEAIEALDAAIEYKNEAITQRQRQLRASASMLSQWEMNLMAKLSYLSASETRALLCKYFDKVVCLREEERKLQRALAELEMQLDEQQRQMQWLESALDRTHLDTDRRLTQQQKEHERSVQLLLQQCREQIDEGLAGRQRQYEGWIHNLSKELNYYKTANLELSNKLRELCGSVSQKEHAKGSGSLEKLSRCPEDGAGGRLSVQPDKPAKSREEMRELVNTPLPSTWRRSSLPTEEPAVMEELWLRVAGDAPVNRVVQTGAGPCGGPTSLPAVKSRRESRRPSLNVGPLTSNSALIDVRRNPV</sequence>
<dbReference type="InterPro" id="IPR036961">
    <property type="entry name" value="Kinesin_motor_dom_sf"/>
</dbReference>